<feature type="domain" description="Fatty acid hydroxylase" evidence="6">
    <location>
        <begin position="128"/>
        <end position="276"/>
    </location>
</feature>
<feature type="transmembrane region" description="Helical" evidence="5">
    <location>
        <begin position="177"/>
        <end position="198"/>
    </location>
</feature>
<name>A0ABT5AA47_9CYAN</name>
<evidence type="ECO:0000256" key="2">
    <source>
        <dbReference type="ARBA" id="ARBA00022692"/>
    </source>
</evidence>
<dbReference type="EMBL" id="JAQMTU010000116">
    <property type="protein sequence ID" value="MDB9488415.1"/>
    <property type="molecule type" value="Genomic_DNA"/>
</dbReference>
<reference evidence="7 8" key="1">
    <citation type="submission" date="2023-01" db="EMBL/GenBank/DDBJ databases">
        <title>Genomes from the Australian National Cyanobacteria Reference Collection.</title>
        <authorList>
            <person name="Willis A."/>
            <person name="Lee E.M.F."/>
        </authorList>
    </citation>
    <scope>NUCLEOTIDE SEQUENCE [LARGE SCALE GENOMIC DNA]</scope>
    <source>
        <strain evidence="7 8">CS-537/01</strain>
    </source>
</reference>
<dbReference type="InterPro" id="IPR050307">
    <property type="entry name" value="Sterol_Desaturase_Related"/>
</dbReference>
<evidence type="ECO:0000313" key="7">
    <source>
        <dbReference type="EMBL" id="MDB9488415.1"/>
    </source>
</evidence>
<comment type="subcellular location">
    <subcellularLocation>
        <location evidence="1">Membrane</location>
    </subcellularLocation>
</comment>
<feature type="transmembrane region" description="Helical" evidence="5">
    <location>
        <begin position="120"/>
        <end position="141"/>
    </location>
</feature>
<evidence type="ECO:0000256" key="4">
    <source>
        <dbReference type="ARBA" id="ARBA00023136"/>
    </source>
</evidence>
<protein>
    <submittedName>
        <fullName evidence="7">Sterol desaturase family protein</fullName>
    </submittedName>
</protein>
<gene>
    <name evidence="7" type="ORF">PN492_18000</name>
</gene>
<dbReference type="PANTHER" id="PTHR11863">
    <property type="entry name" value="STEROL DESATURASE"/>
    <property type="match status" value="1"/>
</dbReference>
<proteinExistence type="predicted"/>
<evidence type="ECO:0000256" key="3">
    <source>
        <dbReference type="ARBA" id="ARBA00022989"/>
    </source>
</evidence>
<dbReference type="Proteomes" id="UP001212123">
    <property type="component" value="Unassembled WGS sequence"/>
</dbReference>
<dbReference type="Pfam" id="PF04116">
    <property type="entry name" value="FA_hydroxylase"/>
    <property type="match status" value="1"/>
</dbReference>
<keyword evidence="8" id="KW-1185">Reference proteome</keyword>
<keyword evidence="2 5" id="KW-0812">Transmembrane</keyword>
<evidence type="ECO:0000313" key="8">
    <source>
        <dbReference type="Proteomes" id="UP001212123"/>
    </source>
</evidence>
<organism evidence="7 8">
    <name type="scientific">Dolichospermum circinale CS-537/01</name>
    <dbReference type="NCBI Taxonomy" id="3021739"/>
    <lineage>
        <taxon>Bacteria</taxon>
        <taxon>Bacillati</taxon>
        <taxon>Cyanobacteriota</taxon>
        <taxon>Cyanophyceae</taxon>
        <taxon>Nostocales</taxon>
        <taxon>Aphanizomenonaceae</taxon>
        <taxon>Dolichospermum</taxon>
        <taxon>Dolichospermum circinale</taxon>
    </lineage>
</organism>
<sequence length="329" mass="38552">MIQIQNLRILYPFLVPLTSSSPIYWLYILSALLIALTIYKLGLSQQDKQINLRQYLFPKEVYLHPSAIAEYKYYFLSSLLEISVILPIILSLPNLANIICDYLTEITHLTTPFLITHPQWYHYVTLSIVVALVGDFAYYCYHYLAHRNSFFWEFHKVHHSADVLTPMTVYRSHPLDLLLSMSIGTVMLGFATGIWVYLFGNQVSYLSIYGVNWEIFLFYLTVANLRHSHIWLNYPHGVSHVLMSPAQHHIHHSVELKHYDKNFGYILSFWDWIFGTLYVPQSYEKLDFGLLDGESSLFNNPINLLVQPFKSIWQKYDQQTSKKQINSKI</sequence>
<evidence type="ECO:0000259" key="6">
    <source>
        <dbReference type="Pfam" id="PF04116"/>
    </source>
</evidence>
<dbReference type="RefSeq" id="WP_271806103.1">
    <property type="nucleotide sequence ID" value="NZ_JAQMTU010000116.1"/>
</dbReference>
<feature type="transmembrane region" description="Helical" evidence="5">
    <location>
        <begin position="73"/>
        <end position="92"/>
    </location>
</feature>
<evidence type="ECO:0000256" key="5">
    <source>
        <dbReference type="SAM" id="Phobius"/>
    </source>
</evidence>
<evidence type="ECO:0000256" key="1">
    <source>
        <dbReference type="ARBA" id="ARBA00004370"/>
    </source>
</evidence>
<feature type="transmembrane region" description="Helical" evidence="5">
    <location>
        <begin position="23"/>
        <end position="43"/>
    </location>
</feature>
<keyword evidence="4 5" id="KW-0472">Membrane</keyword>
<keyword evidence="3 5" id="KW-1133">Transmembrane helix</keyword>
<comment type="caution">
    <text evidence="7">The sequence shown here is derived from an EMBL/GenBank/DDBJ whole genome shotgun (WGS) entry which is preliminary data.</text>
</comment>
<accession>A0ABT5AA47</accession>
<dbReference type="InterPro" id="IPR006694">
    <property type="entry name" value="Fatty_acid_hydroxylase"/>
</dbReference>
<feature type="transmembrane region" description="Helical" evidence="5">
    <location>
        <begin position="204"/>
        <end position="222"/>
    </location>
</feature>